<feature type="transmembrane region" description="Helical" evidence="13">
    <location>
        <begin position="126"/>
        <end position="146"/>
    </location>
</feature>
<keyword evidence="11" id="KW-0325">Glycoprotein</keyword>
<dbReference type="InterPro" id="IPR017452">
    <property type="entry name" value="GPCR_Rhodpsn_7TM"/>
</dbReference>
<comment type="function">
    <text evidence="1">Putative pheromone receptor.</text>
</comment>
<keyword evidence="8 13" id="KW-0297">G-protein coupled receptor</keyword>
<evidence type="ECO:0000256" key="3">
    <source>
        <dbReference type="ARBA" id="ARBA00010663"/>
    </source>
</evidence>
<feature type="domain" description="G-protein coupled receptors family 1 profile" evidence="14">
    <location>
        <begin position="22"/>
        <end position="286"/>
    </location>
</feature>
<dbReference type="GO" id="GO:0005886">
    <property type="term" value="C:plasma membrane"/>
    <property type="evidence" value="ECO:0007669"/>
    <property type="project" value="UniProtKB-SubCell"/>
</dbReference>
<reference evidence="16" key="1">
    <citation type="submission" date="2025-08" db="UniProtKB">
        <authorList>
            <consortium name="RefSeq"/>
        </authorList>
    </citation>
    <scope>IDENTIFICATION</scope>
</reference>
<dbReference type="AlphaFoldDB" id="A0A6P5R2D6"/>
<dbReference type="Pfam" id="PF03402">
    <property type="entry name" value="V1R"/>
    <property type="match status" value="1"/>
</dbReference>
<keyword evidence="7 13" id="KW-1133">Transmembrane helix</keyword>
<evidence type="ECO:0000256" key="12">
    <source>
        <dbReference type="ARBA" id="ARBA00023224"/>
    </source>
</evidence>
<keyword evidence="10 13" id="KW-0675">Receptor</keyword>
<keyword evidence="4 13" id="KW-1003">Cell membrane</keyword>
<evidence type="ECO:0000259" key="14">
    <source>
        <dbReference type="PROSITE" id="PS50262"/>
    </source>
</evidence>
<dbReference type="PROSITE" id="PS50262">
    <property type="entry name" value="G_PROTEIN_RECEP_F1_2"/>
    <property type="match status" value="1"/>
</dbReference>
<evidence type="ECO:0000256" key="4">
    <source>
        <dbReference type="ARBA" id="ARBA00022475"/>
    </source>
</evidence>
<dbReference type="Proteomes" id="UP000515126">
    <property type="component" value="Chromosome 17"/>
</dbReference>
<dbReference type="GeneID" id="110312209"/>
<evidence type="ECO:0000256" key="10">
    <source>
        <dbReference type="ARBA" id="ARBA00023170"/>
    </source>
</evidence>
<evidence type="ECO:0000256" key="5">
    <source>
        <dbReference type="ARBA" id="ARBA00022507"/>
    </source>
</evidence>
<dbReference type="PRINTS" id="PR01534">
    <property type="entry name" value="VOMERONASL1R"/>
</dbReference>
<protein>
    <recommendedName>
        <fullName evidence="13">Vomeronasal type-1 receptor</fullName>
    </recommendedName>
</protein>
<keyword evidence="9 13" id="KW-0472">Membrane</keyword>
<proteinExistence type="inferred from homology"/>
<dbReference type="GO" id="GO:0007606">
    <property type="term" value="P:sensory perception of chemical stimulus"/>
    <property type="evidence" value="ECO:0007669"/>
    <property type="project" value="UniProtKB-ARBA"/>
</dbReference>
<gene>
    <name evidence="16" type="primary">LOC110312209</name>
</gene>
<evidence type="ECO:0000256" key="11">
    <source>
        <dbReference type="ARBA" id="ARBA00023180"/>
    </source>
</evidence>
<dbReference type="InterPro" id="IPR004072">
    <property type="entry name" value="Vmron_rcpt_1"/>
</dbReference>
<evidence type="ECO:0000313" key="16">
    <source>
        <dbReference type="RefSeq" id="XP_021041423.1"/>
    </source>
</evidence>
<dbReference type="Gene3D" id="1.20.1070.10">
    <property type="entry name" value="Rhodopsin 7-helix transmembrane proteins"/>
    <property type="match status" value="1"/>
</dbReference>
<keyword evidence="5 13" id="KW-0589">Pheromone response</keyword>
<keyword evidence="15" id="KW-1185">Reference proteome</keyword>
<dbReference type="FunFam" id="1.20.1070.10:FF:000033">
    <property type="entry name" value="Vomeronasal type-1 receptor"/>
    <property type="match status" value="1"/>
</dbReference>
<organism evidence="15 16">
    <name type="scientific">Mus caroli</name>
    <name type="common">Ryukyu mouse</name>
    <name type="synonym">Ricefield mouse</name>
    <dbReference type="NCBI Taxonomy" id="10089"/>
    <lineage>
        <taxon>Eukaryota</taxon>
        <taxon>Metazoa</taxon>
        <taxon>Chordata</taxon>
        <taxon>Craniata</taxon>
        <taxon>Vertebrata</taxon>
        <taxon>Euteleostomi</taxon>
        <taxon>Mammalia</taxon>
        <taxon>Eutheria</taxon>
        <taxon>Euarchontoglires</taxon>
        <taxon>Glires</taxon>
        <taxon>Rodentia</taxon>
        <taxon>Myomorpha</taxon>
        <taxon>Muroidea</taxon>
        <taxon>Muridae</taxon>
        <taxon>Murinae</taxon>
        <taxon>Mus</taxon>
        <taxon>Mus</taxon>
    </lineage>
</organism>
<evidence type="ECO:0000256" key="1">
    <source>
        <dbReference type="ARBA" id="ARBA00003878"/>
    </source>
</evidence>
<dbReference type="GO" id="GO:0019236">
    <property type="term" value="P:response to pheromone"/>
    <property type="evidence" value="ECO:0007669"/>
    <property type="project" value="UniProtKB-KW"/>
</dbReference>
<comment type="similarity">
    <text evidence="3 13">Belongs to the G-protein coupled receptor 1 family.</text>
</comment>
<evidence type="ECO:0000256" key="7">
    <source>
        <dbReference type="ARBA" id="ARBA00022989"/>
    </source>
</evidence>
<accession>A0A6P5R2D6</accession>
<feature type="transmembrane region" description="Helical" evidence="13">
    <location>
        <begin position="6"/>
        <end position="33"/>
    </location>
</feature>
<evidence type="ECO:0000256" key="13">
    <source>
        <dbReference type="RuleBase" id="RU364061"/>
    </source>
</evidence>
<keyword evidence="6 13" id="KW-0812">Transmembrane</keyword>
<feature type="transmembrane region" description="Helical" evidence="13">
    <location>
        <begin position="45"/>
        <end position="64"/>
    </location>
</feature>
<feature type="transmembrane region" description="Helical" evidence="13">
    <location>
        <begin position="236"/>
        <end position="260"/>
    </location>
</feature>
<dbReference type="KEGG" id="mcal:110312209"/>
<dbReference type="GO" id="GO:0016503">
    <property type="term" value="F:pheromone receptor activity"/>
    <property type="evidence" value="ECO:0007669"/>
    <property type="project" value="InterPro"/>
</dbReference>
<comment type="subcellular location">
    <subcellularLocation>
        <location evidence="2 13">Cell membrane</location>
        <topology evidence="2 13">Multi-pass membrane protein</topology>
    </subcellularLocation>
</comment>
<feature type="transmembrane region" description="Helical" evidence="13">
    <location>
        <begin position="190"/>
        <end position="209"/>
    </location>
</feature>
<evidence type="ECO:0000256" key="9">
    <source>
        <dbReference type="ARBA" id="ARBA00023136"/>
    </source>
</evidence>
<evidence type="ECO:0000256" key="8">
    <source>
        <dbReference type="ARBA" id="ARBA00023040"/>
    </source>
</evidence>
<feature type="transmembrane region" description="Helical" evidence="13">
    <location>
        <begin position="84"/>
        <end position="105"/>
    </location>
</feature>
<evidence type="ECO:0000256" key="6">
    <source>
        <dbReference type="ARBA" id="ARBA00022692"/>
    </source>
</evidence>
<dbReference type="RefSeq" id="XP_021041423.1">
    <property type="nucleotide sequence ID" value="XM_021185764.1"/>
</dbReference>
<name>A0A6P5R2D6_MUSCR</name>
<dbReference type="PANTHER" id="PTHR24062">
    <property type="entry name" value="VOMERONASAL TYPE-1 RECEPTOR"/>
    <property type="match status" value="1"/>
</dbReference>
<evidence type="ECO:0000313" key="15">
    <source>
        <dbReference type="Proteomes" id="UP000515126"/>
    </source>
</evidence>
<keyword evidence="12 13" id="KW-0807">Transducer</keyword>
<feature type="transmembrane region" description="Helical" evidence="13">
    <location>
        <begin position="266"/>
        <end position="287"/>
    </location>
</feature>
<sequence>MENSDIVISVIFLSQTVVGILGNSFLVYHYLMLYYMGCRLKFTDWILQHLIVANFLTLLCKGIPHTVSAFGLKNFLDDIGCKLIFYLHRIGRGVSISSTCFLSVFQAITLSPSASRWTQLKAKSPSYIASCVYMSWALSFLVNIAFPMYMRARQNNRNITRLRVYDICSTVHHDEVCDIISAVLLSIPDVVFMVLMLWSSGYMVCILYRHKQRMKHIHRSTFSFRSSAEFRATKSILLLVSTFVFFYTISCLFQINMALFHNPTSLWVNMASVVTACFPTVSPFLVISS</sequence>
<evidence type="ECO:0000256" key="2">
    <source>
        <dbReference type="ARBA" id="ARBA00004651"/>
    </source>
</evidence>
<dbReference type="SUPFAM" id="SSF81321">
    <property type="entry name" value="Family A G protein-coupled receptor-like"/>
    <property type="match status" value="1"/>
</dbReference>